<dbReference type="EMBL" id="JAVRRG010000361">
    <property type="protein sequence ID" value="KAK5071381.1"/>
    <property type="molecule type" value="Genomic_DNA"/>
</dbReference>
<organism evidence="2 3">
    <name type="scientific">Lithohypha guttulata</name>
    <dbReference type="NCBI Taxonomy" id="1690604"/>
    <lineage>
        <taxon>Eukaryota</taxon>
        <taxon>Fungi</taxon>
        <taxon>Dikarya</taxon>
        <taxon>Ascomycota</taxon>
        <taxon>Pezizomycotina</taxon>
        <taxon>Eurotiomycetes</taxon>
        <taxon>Chaetothyriomycetidae</taxon>
        <taxon>Chaetothyriales</taxon>
        <taxon>Trichomeriaceae</taxon>
        <taxon>Lithohypha</taxon>
    </lineage>
</organism>
<keyword evidence="1" id="KW-0175">Coiled coil</keyword>
<sequence length="231" mass="26683">MSSAFVCINNLATARCPTLPQDTPALDDIDDPKKQSLRVKRAPGKQVRVWKEKAEDATAKVGWLQARHAKEIQTLSATLKHRDREHSRVEAELTALRRQVSRLEADNAKRGDENRLQAQLQQRDQDLERLRQFEIEVRHTMLQIDMGRSLSLMEAAVHNEMPSEDLLQRVRVCWAGIEKSQVRMKQTHRKKLMAMRQAIEAEQERFHELSQALDHAHNVGNHVLFYPCSKS</sequence>
<name>A0ABR0JTU9_9EURO</name>
<gene>
    <name evidence="2" type="ORF">LTR24_010568</name>
</gene>
<evidence type="ECO:0000313" key="2">
    <source>
        <dbReference type="EMBL" id="KAK5071381.1"/>
    </source>
</evidence>
<comment type="caution">
    <text evidence="2">The sequence shown here is derived from an EMBL/GenBank/DDBJ whole genome shotgun (WGS) entry which is preliminary data.</text>
</comment>
<feature type="coiled-coil region" evidence="1">
    <location>
        <begin position="185"/>
        <end position="212"/>
    </location>
</feature>
<proteinExistence type="predicted"/>
<evidence type="ECO:0000313" key="3">
    <source>
        <dbReference type="Proteomes" id="UP001345013"/>
    </source>
</evidence>
<evidence type="ECO:0008006" key="4">
    <source>
        <dbReference type="Google" id="ProtNLM"/>
    </source>
</evidence>
<evidence type="ECO:0000256" key="1">
    <source>
        <dbReference type="SAM" id="Coils"/>
    </source>
</evidence>
<keyword evidence="3" id="KW-1185">Reference proteome</keyword>
<reference evidence="2 3" key="1">
    <citation type="submission" date="2023-08" db="EMBL/GenBank/DDBJ databases">
        <title>Black Yeasts Isolated from many extreme environments.</title>
        <authorList>
            <person name="Coleine C."/>
            <person name="Stajich J.E."/>
            <person name="Selbmann L."/>
        </authorList>
    </citation>
    <scope>NUCLEOTIDE SEQUENCE [LARGE SCALE GENOMIC DNA]</scope>
    <source>
        <strain evidence="2 3">CCFEE 5885</strain>
    </source>
</reference>
<accession>A0ABR0JTU9</accession>
<dbReference type="Proteomes" id="UP001345013">
    <property type="component" value="Unassembled WGS sequence"/>
</dbReference>
<protein>
    <recommendedName>
        <fullName evidence="4">Coiled-coil domain-containing protein 153</fullName>
    </recommendedName>
</protein>